<dbReference type="AlphaFoldDB" id="A0A1T2XAP5"/>
<accession>A0A1T2XAP5</accession>
<dbReference type="EMBL" id="MSZX01000006">
    <property type="protein sequence ID" value="OPA76971.1"/>
    <property type="molecule type" value="Genomic_DNA"/>
</dbReference>
<dbReference type="STRING" id="1324314.BVG16_17705"/>
<reference evidence="1 2" key="1">
    <citation type="submission" date="2017-01" db="EMBL/GenBank/DDBJ databases">
        <title>Genome analysis of Paenibacillus selenitrireducens ES3-24.</title>
        <authorList>
            <person name="Xu D."/>
            <person name="Yao R."/>
            <person name="Zheng S."/>
        </authorList>
    </citation>
    <scope>NUCLEOTIDE SEQUENCE [LARGE SCALE GENOMIC DNA]</scope>
    <source>
        <strain evidence="1 2">ES3-24</strain>
    </source>
</reference>
<dbReference type="RefSeq" id="WP_078500105.1">
    <property type="nucleotide sequence ID" value="NZ_MSZX01000006.1"/>
</dbReference>
<dbReference type="InterPro" id="IPR000801">
    <property type="entry name" value="Esterase-like"/>
</dbReference>
<dbReference type="SUPFAM" id="SSF53474">
    <property type="entry name" value="alpha/beta-Hydrolases"/>
    <property type="match status" value="1"/>
</dbReference>
<dbReference type="InterPro" id="IPR029058">
    <property type="entry name" value="AB_hydrolase_fold"/>
</dbReference>
<gene>
    <name evidence="1" type="ORF">BVG16_17705</name>
</gene>
<proteinExistence type="predicted"/>
<dbReference type="PANTHER" id="PTHR48098">
    <property type="entry name" value="ENTEROCHELIN ESTERASE-RELATED"/>
    <property type="match status" value="1"/>
</dbReference>
<comment type="caution">
    <text evidence="1">The sequence shown here is derived from an EMBL/GenBank/DDBJ whole genome shotgun (WGS) entry which is preliminary data.</text>
</comment>
<protein>
    <submittedName>
        <fullName evidence="1">Esterase</fullName>
    </submittedName>
</protein>
<keyword evidence="2" id="KW-1185">Reference proteome</keyword>
<evidence type="ECO:0000313" key="1">
    <source>
        <dbReference type="EMBL" id="OPA76971.1"/>
    </source>
</evidence>
<evidence type="ECO:0000313" key="2">
    <source>
        <dbReference type="Proteomes" id="UP000190188"/>
    </source>
</evidence>
<dbReference type="Gene3D" id="3.40.50.1820">
    <property type="entry name" value="alpha/beta hydrolase"/>
    <property type="match status" value="1"/>
</dbReference>
<dbReference type="OrthoDB" id="9803578at2"/>
<dbReference type="PANTHER" id="PTHR48098:SF1">
    <property type="entry name" value="DIACYLGLYCEROL ACYLTRANSFERASE_MYCOLYLTRANSFERASE AG85A"/>
    <property type="match status" value="1"/>
</dbReference>
<dbReference type="InterPro" id="IPR050583">
    <property type="entry name" value="Mycobacterial_A85_antigen"/>
</dbReference>
<name>A0A1T2XAP5_9BACL</name>
<dbReference type="Pfam" id="PF00756">
    <property type="entry name" value="Esterase"/>
    <property type="match status" value="1"/>
</dbReference>
<sequence length="257" mass="29038">MALIQCNFFSNSLGLSTAMTVILPEHTTTQIGMTNVVHGHKHPTLYLLHGLSDDHTTWTRRTSIERYVSSLGIAVVMPQVDRSFYTDMVYGNKYWTFVSEELPRAARSFFPLSDAREDNFVAGLSMGGYGAFKLALSHPDRFAAAASLSGALNMADPINQERMPDDYRLIYGHEDIAGTDNDLLTLLQRLDGAEGPTPQLFQSCGTEDFLYDQNTVFREACSQTSFDLTYEEGPGDHTWEYWDTHIQRVLHWLPLRK</sequence>
<dbReference type="GO" id="GO:0016747">
    <property type="term" value="F:acyltransferase activity, transferring groups other than amino-acyl groups"/>
    <property type="evidence" value="ECO:0007669"/>
    <property type="project" value="TreeGrafter"/>
</dbReference>
<dbReference type="Proteomes" id="UP000190188">
    <property type="component" value="Unassembled WGS sequence"/>
</dbReference>
<organism evidence="1 2">
    <name type="scientific">Paenibacillus selenitireducens</name>
    <dbReference type="NCBI Taxonomy" id="1324314"/>
    <lineage>
        <taxon>Bacteria</taxon>
        <taxon>Bacillati</taxon>
        <taxon>Bacillota</taxon>
        <taxon>Bacilli</taxon>
        <taxon>Bacillales</taxon>
        <taxon>Paenibacillaceae</taxon>
        <taxon>Paenibacillus</taxon>
    </lineage>
</organism>